<evidence type="ECO:0000256" key="1">
    <source>
        <dbReference type="ARBA" id="ARBA00015005"/>
    </source>
</evidence>
<feature type="compositionally biased region" description="Basic and acidic residues" evidence="5">
    <location>
        <begin position="10"/>
        <end position="26"/>
    </location>
</feature>
<dbReference type="PANTHER" id="PTHR31383">
    <property type="entry name" value="OXIDATIVE STRESS-RESPONSE SERINE-RICH PROTEIN 1"/>
    <property type="match status" value="1"/>
</dbReference>
<dbReference type="Proteomes" id="UP000549394">
    <property type="component" value="Unassembled WGS sequence"/>
</dbReference>
<dbReference type="EMBL" id="CAJFCJ010000007">
    <property type="protein sequence ID" value="CAD5117178.1"/>
    <property type="molecule type" value="Genomic_DNA"/>
</dbReference>
<protein>
    <recommendedName>
        <fullName evidence="1">Oxidative stress-responsive serine-rich protein 1</fullName>
    </recommendedName>
    <alternativeName>
        <fullName evidence="4">Oxidative stress-responsive protein 1</fullName>
    </alternativeName>
    <alternativeName>
        <fullName evidence="3">Peroxide-inducible transcript 1 protein</fullName>
    </alternativeName>
</protein>
<feature type="compositionally biased region" description="Acidic residues" evidence="5">
    <location>
        <begin position="66"/>
        <end position="75"/>
    </location>
</feature>
<evidence type="ECO:0000256" key="3">
    <source>
        <dbReference type="ARBA" id="ARBA00029721"/>
    </source>
</evidence>
<evidence type="ECO:0000313" key="6">
    <source>
        <dbReference type="EMBL" id="CAD5117178.1"/>
    </source>
</evidence>
<name>A0A7I8VNZ0_9ANNE</name>
<dbReference type="PANTHER" id="PTHR31383:SF2">
    <property type="entry name" value="OXIDATIVE STRESS-RESPONSIVE SERINE-RICH PROTEIN 1"/>
    <property type="match status" value="1"/>
</dbReference>
<evidence type="ECO:0000256" key="4">
    <source>
        <dbReference type="ARBA" id="ARBA00031405"/>
    </source>
</evidence>
<feature type="region of interest" description="Disordered" evidence="5">
    <location>
        <begin position="1"/>
        <end position="26"/>
    </location>
</feature>
<sequence length="138" mass="15941">MGDGDESSDLVERVEHVDSHKSEDELENAFKKLDVIPSLERKRLIHFPKFQPRRKSTEIGAKSSVQEEENQDQNEAESRGMKRMLSSQSLEERNVKPCSCSAQARKEDELTVEDLAGYFDDYVYIPKKMSDMAEMMYT</sequence>
<organism evidence="6 7">
    <name type="scientific">Dimorphilus gyrociliatus</name>
    <dbReference type="NCBI Taxonomy" id="2664684"/>
    <lineage>
        <taxon>Eukaryota</taxon>
        <taxon>Metazoa</taxon>
        <taxon>Spiralia</taxon>
        <taxon>Lophotrochozoa</taxon>
        <taxon>Annelida</taxon>
        <taxon>Polychaeta</taxon>
        <taxon>Polychaeta incertae sedis</taxon>
        <taxon>Dinophilidae</taxon>
        <taxon>Dimorphilus</taxon>
    </lineage>
</organism>
<dbReference type="InterPro" id="IPR008494">
    <property type="entry name" value="DUF776"/>
</dbReference>
<reference evidence="6 7" key="1">
    <citation type="submission" date="2020-08" db="EMBL/GenBank/DDBJ databases">
        <authorList>
            <person name="Hejnol A."/>
        </authorList>
    </citation>
    <scope>NUCLEOTIDE SEQUENCE [LARGE SCALE GENOMIC DNA]</scope>
</reference>
<proteinExistence type="predicted"/>
<dbReference type="OrthoDB" id="10045817at2759"/>
<evidence type="ECO:0000256" key="5">
    <source>
        <dbReference type="SAM" id="MobiDB-lite"/>
    </source>
</evidence>
<gene>
    <name evidence="6" type="ORF">DGYR_LOCUS5733</name>
</gene>
<accession>A0A7I8VNZ0</accession>
<keyword evidence="2" id="KW-0597">Phosphoprotein</keyword>
<evidence type="ECO:0000313" key="7">
    <source>
        <dbReference type="Proteomes" id="UP000549394"/>
    </source>
</evidence>
<evidence type="ECO:0000256" key="2">
    <source>
        <dbReference type="ARBA" id="ARBA00022553"/>
    </source>
</evidence>
<comment type="caution">
    <text evidence="6">The sequence shown here is derived from an EMBL/GenBank/DDBJ whole genome shotgun (WGS) entry which is preliminary data.</text>
</comment>
<feature type="region of interest" description="Disordered" evidence="5">
    <location>
        <begin position="50"/>
        <end position="106"/>
    </location>
</feature>
<dbReference type="GO" id="GO:0070301">
    <property type="term" value="P:cellular response to hydrogen peroxide"/>
    <property type="evidence" value="ECO:0007669"/>
    <property type="project" value="TreeGrafter"/>
</dbReference>
<keyword evidence="7" id="KW-1185">Reference proteome</keyword>
<dbReference type="AlphaFoldDB" id="A0A7I8VNZ0"/>